<keyword evidence="2" id="KW-1185">Reference proteome</keyword>
<sequence>MTILGWVSEKDRQQSLCYTPYLPSTHFYEKHHSAPIYATPQAILNAVEQYDMRNDRVADALMTVRELPGKVLRLGRQINPQPEFGLHTFTLLQRQDQLMSFGLAGRFWRPDMGIITLEDAADFGRLQDKGVARLVLHFHLLPDGEAWRLCTETFIGCPDTRTRLKLLPYWLLIRAASGLIRRRTLAAIRRQVSAPVRGR</sequence>
<dbReference type="EMBL" id="AP024330">
    <property type="protein sequence ID" value="BCQ37331.1"/>
    <property type="molecule type" value="Genomic_DNA"/>
</dbReference>
<keyword evidence="1" id="KW-0614">Plasmid</keyword>
<accession>A0ABM7N787</accession>
<reference evidence="1 2" key="1">
    <citation type="submission" date="2021-01" db="EMBL/GenBank/DDBJ databases">
        <title>Complete genome sequence of Erwinia rhapontici MAFF 311153.</title>
        <authorList>
            <person name="Morohoshi T."/>
            <person name="Someya N."/>
        </authorList>
    </citation>
    <scope>NUCLEOTIDE SEQUENCE [LARGE SCALE GENOMIC DNA]</scope>
    <source>
        <strain evidence="1 2">MAFF 311153</strain>
        <plasmid evidence="1 2">pERA53</plasmid>
    </source>
</reference>
<evidence type="ECO:0000313" key="2">
    <source>
        <dbReference type="Proteomes" id="UP000677515"/>
    </source>
</evidence>
<dbReference type="RefSeq" id="WP_133846747.1">
    <property type="nucleotide sequence ID" value="NZ_AP024330.1"/>
</dbReference>
<proteinExistence type="predicted"/>
<protein>
    <recommendedName>
        <fullName evidence="3">DUF2867 domain-containing protein</fullName>
    </recommendedName>
</protein>
<organism evidence="1 2">
    <name type="scientific">Erwinia rhapontici</name>
    <name type="common">Pectobacterium rhapontici</name>
    <dbReference type="NCBI Taxonomy" id="55212"/>
    <lineage>
        <taxon>Bacteria</taxon>
        <taxon>Pseudomonadati</taxon>
        <taxon>Pseudomonadota</taxon>
        <taxon>Gammaproteobacteria</taxon>
        <taxon>Enterobacterales</taxon>
        <taxon>Erwiniaceae</taxon>
        <taxon>Erwinia</taxon>
    </lineage>
</organism>
<evidence type="ECO:0008006" key="3">
    <source>
        <dbReference type="Google" id="ProtNLM"/>
    </source>
</evidence>
<gene>
    <name evidence="1" type="ORF">ERHA53_46740</name>
</gene>
<name>A0ABM7N787_ERWRD</name>
<dbReference type="Proteomes" id="UP000677515">
    <property type="component" value="Plasmid pERA53"/>
</dbReference>
<geneLocation type="plasmid" evidence="1 2">
    <name>pERA53</name>
</geneLocation>
<evidence type="ECO:0000313" key="1">
    <source>
        <dbReference type="EMBL" id="BCQ37331.1"/>
    </source>
</evidence>